<keyword evidence="7" id="KW-0496">Mitochondrion</keyword>
<reference evidence="14" key="2">
    <citation type="submission" date="2025-04" db="UniProtKB">
        <authorList>
            <consortium name="RefSeq"/>
        </authorList>
    </citation>
    <scope>IDENTIFICATION</scope>
</reference>
<comment type="subcellular location">
    <subcellularLocation>
        <location evidence="1">Mitochondrion membrane</location>
    </subcellularLocation>
</comment>
<protein>
    <submittedName>
        <fullName evidence="14">ATP synthase subunit f, mitochondrial</fullName>
    </submittedName>
</protein>
<dbReference type="OrthoDB" id="8921675at2759"/>
<evidence type="ECO:0000256" key="10">
    <source>
        <dbReference type="SAM" id="Phobius"/>
    </source>
</evidence>
<dbReference type="VEuPathDB" id="VectorBase:BGLB038193"/>
<evidence type="ECO:0000313" key="14">
    <source>
        <dbReference type="RefSeq" id="XP_055877795.1"/>
    </source>
</evidence>
<dbReference type="Proteomes" id="UP000076420">
    <property type="component" value="Unassembled WGS sequence"/>
</dbReference>
<evidence type="ECO:0000256" key="8">
    <source>
        <dbReference type="ARBA" id="ARBA00023136"/>
    </source>
</evidence>
<evidence type="ECO:0000256" key="4">
    <source>
        <dbReference type="ARBA" id="ARBA00022547"/>
    </source>
</evidence>
<evidence type="ECO:0000256" key="2">
    <source>
        <dbReference type="ARBA" id="ARBA00005895"/>
    </source>
</evidence>
<name>A0A2C9M3S4_BIOGL</name>
<reference evidence="11" key="1">
    <citation type="submission" date="2020-05" db="UniProtKB">
        <authorList>
            <consortium name="EnsemblMetazoa"/>
        </authorList>
    </citation>
    <scope>IDENTIFICATION</scope>
    <source>
        <strain evidence="11">BB02</strain>
    </source>
</reference>
<keyword evidence="10" id="KW-0812">Transmembrane</keyword>
<comment type="similarity">
    <text evidence="2">Belongs to the ATPase F chain family.</text>
</comment>
<evidence type="ECO:0000256" key="5">
    <source>
        <dbReference type="ARBA" id="ARBA00022781"/>
    </source>
</evidence>
<keyword evidence="8 10" id="KW-0472">Membrane</keyword>
<dbReference type="InterPro" id="IPR019344">
    <property type="entry name" value="F1F0-ATPsyn_F_prd"/>
</dbReference>
<keyword evidence="9" id="KW-0066">ATP synthesis</keyword>
<keyword evidence="3" id="KW-0813">Transport</keyword>
<keyword evidence="10" id="KW-1133">Transmembrane helix</keyword>
<evidence type="ECO:0000313" key="12">
    <source>
        <dbReference type="Proteomes" id="UP000076420"/>
    </source>
</evidence>
<feature type="transmembrane region" description="Helical" evidence="10">
    <location>
        <begin position="78"/>
        <end position="97"/>
    </location>
</feature>
<dbReference type="GO" id="GO:0045259">
    <property type="term" value="C:proton-transporting ATP synthase complex"/>
    <property type="evidence" value="ECO:0007669"/>
    <property type="project" value="UniProtKB-KW"/>
</dbReference>
<dbReference type="EnsemblMetazoa" id="BGLB038193-RA">
    <property type="protein sequence ID" value="BGLB038193-PA"/>
    <property type="gene ID" value="BGLB038193"/>
</dbReference>
<keyword evidence="5" id="KW-0375">Hydrogen ion transport</keyword>
<evidence type="ECO:0000313" key="11">
    <source>
        <dbReference type="EnsemblMetazoa" id="BGLB038193-PA"/>
    </source>
</evidence>
<dbReference type="STRING" id="6526.A0A2C9M3S4"/>
<dbReference type="Proteomes" id="UP001165740">
    <property type="component" value="Chromosome 2"/>
</dbReference>
<dbReference type="VEuPathDB" id="VectorBase:BGLAX_032765"/>
<evidence type="ECO:0000256" key="9">
    <source>
        <dbReference type="ARBA" id="ARBA00023310"/>
    </source>
</evidence>
<evidence type="ECO:0000256" key="6">
    <source>
        <dbReference type="ARBA" id="ARBA00023065"/>
    </source>
</evidence>
<evidence type="ECO:0000256" key="3">
    <source>
        <dbReference type="ARBA" id="ARBA00022448"/>
    </source>
</evidence>
<evidence type="ECO:0000313" key="13">
    <source>
        <dbReference type="Proteomes" id="UP001165740"/>
    </source>
</evidence>
<gene>
    <name evidence="11" type="primary">106061878</name>
    <name evidence="14" type="synonym">LOC106061878</name>
</gene>
<keyword evidence="13" id="KW-1185">Reference proteome</keyword>
<dbReference type="GO" id="GO:0006754">
    <property type="term" value="P:ATP biosynthetic process"/>
    <property type="evidence" value="ECO:0007669"/>
    <property type="project" value="UniProtKB-KW"/>
</dbReference>
<evidence type="ECO:0000256" key="7">
    <source>
        <dbReference type="ARBA" id="ARBA00023128"/>
    </source>
</evidence>
<evidence type="ECO:0000256" key="1">
    <source>
        <dbReference type="ARBA" id="ARBA00004325"/>
    </source>
</evidence>
<dbReference type="KEGG" id="bgt:106061878"/>
<accession>A0A2C9M3S4</accession>
<dbReference type="AlphaFoldDB" id="A0A2C9M3S4"/>
<keyword evidence="4" id="KW-0138">CF(0)</keyword>
<dbReference type="OMA" id="HKYVQPK"/>
<proteinExistence type="inferred from homology"/>
<keyword evidence="6" id="KW-0406">Ion transport</keyword>
<dbReference type="GO" id="GO:1902600">
    <property type="term" value="P:proton transmembrane transport"/>
    <property type="evidence" value="ECO:0007669"/>
    <property type="project" value="UniProtKB-KW"/>
</dbReference>
<dbReference type="RefSeq" id="XP_055877795.1">
    <property type="nucleotide sequence ID" value="XM_056021820.1"/>
</dbReference>
<organism evidence="11 12">
    <name type="scientific">Biomphalaria glabrata</name>
    <name type="common">Bloodfluke planorb</name>
    <name type="synonym">Freshwater snail</name>
    <dbReference type="NCBI Taxonomy" id="6526"/>
    <lineage>
        <taxon>Eukaryota</taxon>
        <taxon>Metazoa</taxon>
        <taxon>Spiralia</taxon>
        <taxon>Lophotrochozoa</taxon>
        <taxon>Mollusca</taxon>
        <taxon>Gastropoda</taxon>
        <taxon>Heterobranchia</taxon>
        <taxon>Euthyneura</taxon>
        <taxon>Panpulmonata</taxon>
        <taxon>Hygrophila</taxon>
        <taxon>Lymnaeoidea</taxon>
        <taxon>Planorbidae</taxon>
        <taxon>Biomphalaria</taxon>
    </lineage>
</organism>
<dbReference type="GO" id="GO:0031966">
    <property type="term" value="C:mitochondrial membrane"/>
    <property type="evidence" value="ECO:0007669"/>
    <property type="project" value="UniProtKB-SubCell"/>
</dbReference>
<dbReference type="Pfam" id="PF10206">
    <property type="entry name" value="WRW"/>
    <property type="match status" value="1"/>
</dbReference>
<sequence>MTYQPGRYPKDYNPKVHGPYYPHRFYGKPDTPFSEVKIADLGSWFSRRSLSPSSIWAAIHRGYYRWASKNLHTKVPGFAPYGQIIMLTSTYFFFLLYSERKYHRHCKYH</sequence>